<feature type="transmembrane region" description="Helical" evidence="5">
    <location>
        <begin position="218"/>
        <end position="243"/>
    </location>
</feature>
<feature type="transmembrane region" description="Helical" evidence="5">
    <location>
        <begin position="139"/>
        <end position="158"/>
    </location>
</feature>
<keyword evidence="2 5" id="KW-0812">Transmembrane</keyword>
<feature type="transmembrane region" description="Helical" evidence="5">
    <location>
        <begin position="274"/>
        <end position="295"/>
    </location>
</feature>
<dbReference type="GO" id="GO:0048038">
    <property type="term" value="F:quinone binding"/>
    <property type="evidence" value="ECO:0007669"/>
    <property type="project" value="UniProtKB-KW"/>
</dbReference>
<evidence type="ECO:0000256" key="3">
    <source>
        <dbReference type="ARBA" id="ARBA00022989"/>
    </source>
</evidence>
<dbReference type="PANTHER" id="PTHR11432:SF3">
    <property type="entry name" value="NADH-UBIQUINONE OXIDOREDUCTASE CHAIN 1"/>
    <property type="match status" value="1"/>
</dbReference>
<dbReference type="KEGG" id="slom:PXH66_21565"/>
<evidence type="ECO:0000313" key="8">
    <source>
        <dbReference type="Proteomes" id="UP001218638"/>
    </source>
</evidence>
<comment type="function">
    <text evidence="5">NDH-1 shuttles electrons from NADH, via FMN and iron-sulfur (Fe-S) centers, to quinones in the respiratory chain. The immediate electron acceptor for the enzyme in this species is believed to be ubiquinone. Couples the redox reaction to proton translocation (for every two electrons transferred, four hydrogen ions are translocated across the cytoplasmic membrane), and thus conserves the redox energy in a proton gradient. This subunit may bind ubiquinone.</text>
</comment>
<dbReference type="EMBL" id="CP119075">
    <property type="protein sequence ID" value="WED64944.1"/>
    <property type="molecule type" value="Genomic_DNA"/>
</dbReference>
<feature type="transmembrane region" description="Helical" evidence="5">
    <location>
        <begin position="15"/>
        <end position="35"/>
    </location>
</feature>
<keyword evidence="5" id="KW-1003">Cell membrane</keyword>
<dbReference type="InterPro" id="IPR001694">
    <property type="entry name" value="NADH_UbQ_OxRdtase_su1/FPO"/>
</dbReference>
<comment type="similarity">
    <text evidence="5 6">Belongs to the complex I subunit 1 family.</text>
</comment>
<feature type="transmembrane region" description="Helical" evidence="5">
    <location>
        <begin position="360"/>
        <end position="378"/>
    </location>
</feature>
<keyword evidence="4 5" id="KW-0472">Membrane</keyword>
<protein>
    <recommendedName>
        <fullName evidence="5">NADH-quinone oxidoreductase subunit H</fullName>
        <ecNumber evidence="5">7.1.1.-</ecNumber>
    </recommendedName>
    <alternativeName>
        <fullName evidence="5">NADH dehydrogenase I subunit H</fullName>
    </alternativeName>
    <alternativeName>
        <fullName evidence="5">NDH-1 subunit H</fullName>
    </alternativeName>
</protein>
<name>A0AAE9ZXB1_9BACT</name>
<sequence length="381" mass="42135">MIDLYLNLPVWVQSALKGLIAIGVLIPIAGACSMAERKISAWIQGRPGPNRAIVPWVAWIPFFGRFLQRLGVFHLMADGAKFVFKEDVVPGHVNKFYYYIAPLVALVPALCTVVVVPFGAYFDAATETLKPLILADVDIGLIAVFAIGSLGVYALILAGWASNSKYPFLGGVRASAQLISYELSMTLSVIPVFLWVNAPGGNGTMSLFDVVQAQSGPFLSWSGVWFVFYMPLCAFVFLIALFAETNRQPFDMPESEADLVGGFHTEYGEFKWSIFFVAEYAHMTIGSGVFVLLFLGGWNPLPWVPLEPLISGLPMWLGGLIAAGVFLGKTFFFIFLFMWVRWTLPRFRYDQVMKLGWQKLLPLAIGNVIFYALAIAVIELS</sequence>
<dbReference type="AlphaFoldDB" id="A0AAE9ZXB1"/>
<keyword evidence="5 6" id="KW-0520">NAD</keyword>
<keyword evidence="8" id="KW-1185">Reference proteome</keyword>
<organism evidence="7 8">
    <name type="scientific">Synoicihabitans lomoniglobus</name>
    <dbReference type="NCBI Taxonomy" id="2909285"/>
    <lineage>
        <taxon>Bacteria</taxon>
        <taxon>Pseudomonadati</taxon>
        <taxon>Verrucomicrobiota</taxon>
        <taxon>Opitutia</taxon>
        <taxon>Opitutales</taxon>
        <taxon>Opitutaceae</taxon>
        <taxon>Synoicihabitans</taxon>
    </lineage>
</organism>
<dbReference type="GO" id="GO:0005886">
    <property type="term" value="C:plasma membrane"/>
    <property type="evidence" value="ECO:0007669"/>
    <property type="project" value="UniProtKB-SubCell"/>
</dbReference>
<dbReference type="Proteomes" id="UP001218638">
    <property type="component" value="Chromosome"/>
</dbReference>
<comment type="subcellular location">
    <subcellularLocation>
        <location evidence="5 6">Cell membrane</location>
        <topology evidence="5 6">Multi-pass membrane protein</topology>
    </subcellularLocation>
    <subcellularLocation>
        <location evidence="1">Membrane</location>
        <topology evidence="1">Multi-pass membrane protein</topology>
    </subcellularLocation>
</comment>
<reference evidence="7" key="1">
    <citation type="submission" date="2023-03" db="EMBL/GenBank/DDBJ databases">
        <title>Lomoglobus Profundus gen. nov., sp. nov., a novel member of the phylum Verrucomicrobia, isolated from deep-marine sediment of South China Sea.</title>
        <authorList>
            <person name="Ahmad T."/>
            <person name="Ishaq S.E."/>
            <person name="Wang F."/>
        </authorList>
    </citation>
    <scope>NUCLEOTIDE SEQUENCE</scope>
    <source>
        <strain evidence="7">LMO-M01</strain>
    </source>
</reference>
<keyword evidence="5" id="KW-0874">Quinone</keyword>
<comment type="subunit">
    <text evidence="5">NDH-1 is composed of 14 different subunits. Subunits NuoA, H, J, K, L, M, N constitute the membrane sector of the complex.</text>
</comment>
<evidence type="ECO:0000256" key="4">
    <source>
        <dbReference type="ARBA" id="ARBA00023136"/>
    </source>
</evidence>
<keyword evidence="5" id="KW-1278">Translocase</keyword>
<gene>
    <name evidence="5" type="primary">nuoH</name>
    <name evidence="7" type="ORF">PXH66_21565</name>
</gene>
<dbReference type="GO" id="GO:0016655">
    <property type="term" value="F:oxidoreductase activity, acting on NAD(P)H, quinone or similar compound as acceptor"/>
    <property type="evidence" value="ECO:0007669"/>
    <property type="project" value="UniProtKB-UniRule"/>
</dbReference>
<dbReference type="RefSeq" id="WP_330928289.1">
    <property type="nucleotide sequence ID" value="NZ_CP119075.1"/>
</dbReference>
<dbReference type="InterPro" id="IPR018086">
    <property type="entry name" value="NADH_UbQ_OxRdtase_su1_CS"/>
</dbReference>
<dbReference type="GO" id="GO:0009060">
    <property type="term" value="P:aerobic respiration"/>
    <property type="evidence" value="ECO:0007669"/>
    <property type="project" value="TreeGrafter"/>
</dbReference>
<evidence type="ECO:0000256" key="6">
    <source>
        <dbReference type="RuleBase" id="RU000471"/>
    </source>
</evidence>
<evidence type="ECO:0000313" key="7">
    <source>
        <dbReference type="EMBL" id="WED64944.1"/>
    </source>
</evidence>
<keyword evidence="5" id="KW-0830">Ubiquinone</keyword>
<dbReference type="GO" id="GO:0003954">
    <property type="term" value="F:NADH dehydrogenase activity"/>
    <property type="evidence" value="ECO:0007669"/>
    <property type="project" value="TreeGrafter"/>
</dbReference>
<accession>A0AAE9ZXB1</accession>
<dbReference type="EC" id="7.1.1.-" evidence="5"/>
<feature type="transmembrane region" description="Helical" evidence="5">
    <location>
        <begin position="96"/>
        <end position="119"/>
    </location>
</feature>
<feature type="transmembrane region" description="Helical" evidence="5">
    <location>
        <begin position="178"/>
        <end position="198"/>
    </location>
</feature>
<dbReference type="PANTHER" id="PTHR11432">
    <property type="entry name" value="NADH DEHYDROGENASE SUBUNIT 1"/>
    <property type="match status" value="1"/>
</dbReference>
<dbReference type="HAMAP" id="MF_01350">
    <property type="entry name" value="NDH1_NuoH"/>
    <property type="match status" value="1"/>
</dbReference>
<evidence type="ECO:0000256" key="1">
    <source>
        <dbReference type="ARBA" id="ARBA00004141"/>
    </source>
</evidence>
<dbReference type="PROSITE" id="PS00668">
    <property type="entry name" value="COMPLEX1_ND1_2"/>
    <property type="match status" value="1"/>
</dbReference>
<feature type="transmembrane region" description="Helical" evidence="5">
    <location>
        <begin position="315"/>
        <end position="340"/>
    </location>
</feature>
<proteinExistence type="inferred from homology"/>
<dbReference type="Pfam" id="PF00146">
    <property type="entry name" value="NADHdh"/>
    <property type="match status" value="1"/>
</dbReference>
<evidence type="ECO:0000256" key="5">
    <source>
        <dbReference type="HAMAP-Rule" id="MF_01350"/>
    </source>
</evidence>
<evidence type="ECO:0000256" key="2">
    <source>
        <dbReference type="ARBA" id="ARBA00022692"/>
    </source>
</evidence>
<keyword evidence="3 5" id="KW-1133">Transmembrane helix</keyword>
<comment type="catalytic activity">
    <reaction evidence="5">
        <text>a quinone + NADH + 5 H(+)(in) = a quinol + NAD(+) + 4 H(+)(out)</text>
        <dbReference type="Rhea" id="RHEA:57888"/>
        <dbReference type="ChEBI" id="CHEBI:15378"/>
        <dbReference type="ChEBI" id="CHEBI:24646"/>
        <dbReference type="ChEBI" id="CHEBI:57540"/>
        <dbReference type="ChEBI" id="CHEBI:57945"/>
        <dbReference type="ChEBI" id="CHEBI:132124"/>
    </reaction>
</comment>